<dbReference type="PANTHER" id="PTHR14113">
    <property type="entry name" value="PICCOLO/BASSOON"/>
    <property type="match status" value="1"/>
</dbReference>
<feature type="compositionally biased region" description="Basic and acidic residues" evidence="1">
    <location>
        <begin position="248"/>
        <end position="261"/>
    </location>
</feature>
<organism evidence="2 3">
    <name type="scientific">Anabarilius grahami</name>
    <name type="common">Kanglang fish</name>
    <name type="synonym">Barilius grahami</name>
    <dbReference type="NCBI Taxonomy" id="495550"/>
    <lineage>
        <taxon>Eukaryota</taxon>
        <taxon>Metazoa</taxon>
        <taxon>Chordata</taxon>
        <taxon>Craniata</taxon>
        <taxon>Vertebrata</taxon>
        <taxon>Euteleostomi</taxon>
        <taxon>Actinopterygii</taxon>
        <taxon>Neopterygii</taxon>
        <taxon>Teleostei</taxon>
        <taxon>Ostariophysi</taxon>
        <taxon>Cypriniformes</taxon>
        <taxon>Xenocyprididae</taxon>
        <taxon>Xenocypridinae</taxon>
        <taxon>Xenocypridinae incertae sedis</taxon>
        <taxon>Anabarilius</taxon>
    </lineage>
</organism>
<dbReference type="GO" id="GO:0048788">
    <property type="term" value="C:cytoskeleton of presynaptic active zone"/>
    <property type="evidence" value="ECO:0007669"/>
    <property type="project" value="TreeGrafter"/>
</dbReference>
<keyword evidence="3" id="KW-1185">Reference proteome</keyword>
<feature type="compositionally biased region" description="Basic and acidic residues" evidence="1">
    <location>
        <begin position="316"/>
        <end position="345"/>
    </location>
</feature>
<reference evidence="2 3" key="1">
    <citation type="submission" date="2018-10" db="EMBL/GenBank/DDBJ databases">
        <title>Genome assembly for a Yunnan-Guizhou Plateau 3E fish, Anabarilius grahami (Regan), and its evolutionary and genetic applications.</title>
        <authorList>
            <person name="Jiang W."/>
        </authorList>
    </citation>
    <scope>NUCLEOTIDE SEQUENCE [LARGE SCALE GENOMIC DNA]</scope>
    <source>
        <strain evidence="2">AG-KIZ</strain>
        <tissue evidence="2">Muscle</tissue>
    </source>
</reference>
<evidence type="ECO:0000313" key="2">
    <source>
        <dbReference type="EMBL" id="ROI15348.1"/>
    </source>
</evidence>
<proteinExistence type="predicted"/>
<dbReference type="PANTHER" id="PTHR14113:SF11">
    <property type="entry name" value="PROTEIN PICCOLO ISOFORM X1"/>
    <property type="match status" value="1"/>
</dbReference>
<dbReference type="GO" id="GO:0098982">
    <property type="term" value="C:GABA-ergic synapse"/>
    <property type="evidence" value="ECO:0007669"/>
    <property type="project" value="TreeGrafter"/>
</dbReference>
<dbReference type="OrthoDB" id="8964072at2759"/>
<comment type="caution">
    <text evidence="2">The sequence shown here is derived from an EMBL/GenBank/DDBJ whole genome shotgun (WGS) entry which is preliminary data.</text>
</comment>
<dbReference type="Proteomes" id="UP000281406">
    <property type="component" value="Unassembled WGS sequence"/>
</dbReference>
<sequence length="379" mass="40376">MGNEASLEGGEGALTGLPAGLAPDGKGGFIQMPAGVEADLSNLSEEERKQLVAAMAKAQSRQVEVSINVCSNDDDVHPSSDRALVLYASMMGFCFDQGTADRRCVLYAHSIFLLWAVPPETQAGGTRVSVGLSKSRTVDAFGEGPPPKPKPGRSPSSLSLLESHFRQEPKDPEQPRTGMFSSGFLSGANPLSAVSSAVSSASIPKFSLFGDEEEEEPTKQEGKPPGPQSGAGKGPPQQGASLEVLVLNHKDPNLVDQDPNKDPGLGDQEPNSRDLNLVDQDPNRDPGLGDQEPNSRDLNLLDQDPNRDPGLGDQEPNNKDLNLEDQDPNRDPGLEDLDLNSKDPNLEDQAPNRDPGLEDLDLNSKDPNLEDQAPSNKGL</sequence>
<dbReference type="GO" id="GO:0035418">
    <property type="term" value="P:protein localization to synapse"/>
    <property type="evidence" value="ECO:0007669"/>
    <property type="project" value="TreeGrafter"/>
</dbReference>
<dbReference type="InterPro" id="IPR052098">
    <property type="entry name" value="Presynaptic_Scaffold_Bsn/Pclo"/>
</dbReference>
<evidence type="ECO:0000256" key="1">
    <source>
        <dbReference type="SAM" id="MobiDB-lite"/>
    </source>
</evidence>
<dbReference type="EMBL" id="RJVU01079805">
    <property type="protein sequence ID" value="ROI15348.1"/>
    <property type="molecule type" value="Genomic_DNA"/>
</dbReference>
<dbReference type="GO" id="GO:0030424">
    <property type="term" value="C:axon"/>
    <property type="evidence" value="ECO:0007669"/>
    <property type="project" value="TreeGrafter"/>
</dbReference>
<name>A0A3N0XDG4_ANAGA</name>
<protein>
    <submittedName>
        <fullName evidence="2">Protein piccolo</fullName>
    </submittedName>
</protein>
<accession>A0A3N0XDG4</accession>
<gene>
    <name evidence="2" type="ORF">DPX16_12900</name>
</gene>
<feature type="region of interest" description="Disordered" evidence="1">
    <location>
        <begin position="137"/>
        <end position="158"/>
    </location>
</feature>
<dbReference type="AlphaFoldDB" id="A0A3N0XDG4"/>
<dbReference type="GO" id="GO:1904071">
    <property type="term" value="P:presynaptic active zone assembly"/>
    <property type="evidence" value="ECO:0007669"/>
    <property type="project" value="TreeGrafter"/>
</dbReference>
<feature type="region of interest" description="Disordered" evidence="1">
    <location>
        <begin position="164"/>
        <end position="183"/>
    </location>
</feature>
<feature type="compositionally biased region" description="Basic and acidic residues" evidence="1">
    <location>
        <begin position="164"/>
        <end position="174"/>
    </location>
</feature>
<evidence type="ECO:0000313" key="3">
    <source>
        <dbReference type="Proteomes" id="UP000281406"/>
    </source>
</evidence>
<feature type="region of interest" description="Disordered" evidence="1">
    <location>
        <begin position="210"/>
        <end position="379"/>
    </location>
</feature>
<dbReference type="GO" id="GO:0098882">
    <property type="term" value="F:structural constituent of presynaptic active zone"/>
    <property type="evidence" value="ECO:0007669"/>
    <property type="project" value="TreeGrafter"/>
</dbReference>
<dbReference type="GO" id="GO:0098978">
    <property type="term" value="C:glutamatergic synapse"/>
    <property type="evidence" value="ECO:0007669"/>
    <property type="project" value="TreeGrafter"/>
</dbReference>